<dbReference type="AlphaFoldDB" id="A0A1S7LBX7"/>
<dbReference type="EMBL" id="LO017727">
    <property type="protein sequence ID" value="CRH04250.1"/>
    <property type="molecule type" value="Genomic_DNA"/>
</dbReference>
<reference evidence="2" key="1">
    <citation type="submission" date="2015-04" db="EMBL/GenBank/DDBJ databases">
        <authorList>
            <person name="Syromyatnikov M.Y."/>
            <person name="Popov V.N."/>
        </authorList>
    </citation>
    <scope>NUCLEOTIDE SEQUENCE</scope>
    <source>
        <strain evidence="2">MO-1</strain>
    </source>
</reference>
<protein>
    <recommendedName>
        <fullName evidence="1">CRISPR system ring nuclease SSO1393-like domain-containing protein</fullName>
    </recommendedName>
</protein>
<feature type="domain" description="CRISPR system ring nuclease SSO1393-like" evidence="1">
    <location>
        <begin position="69"/>
        <end position="201"/>
    </location>
</feature>
<evidence type="ECO:0000259" key="1">
    <source>
        <dbReference type="Pfam" id="PF09651"/>
    </source>
</evidence>
<accession>A0A1S7LBX7</accession>
<gene>
    <name evidence="2" type="ORF">MAGMO_0034</name>
</gene>
<dbReference type="InterPro" id="IPR013442">
    <property type="entry name" value="SSO1393-like"/>
</dbReference>
<evidence type="ECO:0000313" key="2">
    <source>
        <dbReference type="EMBL" id="CRH04250.1"/>
    </source>
</evidence>
<organism evidence="2">
    <name type="scientific">Magnetococcus massalia (strain MO-1)</name>
    <dbReference type="NCBI Taxonomy" id="451514"/>
    <lineage>
        <taxon>Bacteria</taxon>
        <taxon>Pseudomonadati</taxon>
        <taxon>Pseudomonadota</taxon>
        <taxon>Magnetococcia</taxon>
        <taxon>Magnetococcales</taxon>
        <taxon>Magnetococcaceae</taxon>
        <taxon>Magnetococcus</taxon>
    </lineage>
</organism>
<sequence length="370" mass="42022">MDGDHQLIVTSCGRELIRRQCADDPALLRVLMRAGSAEPEPDILPKLEARIEAVRQMLHSATPGVIATLCPELLALHQLYEGDMAGRHDRHVLIHSCSWPDQQAVNLIAEWLEGLGMTVETMRIGGLREGEKFLFKEAMAIFTRWCGNVLSNYKIYEFHIIFNPAGGSRILVGLLQTLAPFYAHESVYLLEPGRDLVHMPMPSVQTRGDRMLRQHLHALRRLFAGLSVHPEKLAKIPEQVLMADDEGHYRLSFFGELLWDHNRRDIYGEAMLEPISDRIIITERFRDGAAELDRGRFILLNERLDQLSFLLEAGEVNMDRTTLSLLSLRPLDAPLQESTHSCHGWADKVLWKLLGHYEGSRFVLDALVEG</sequence>
<name>A0A1S7LBX7_MAGMO</name>
<dbReference type="Pfam" id="PF09651">
    <property type="entry name" value="Cas_APE2256"/>
    <property type="match status" value="1"/>
</dbReference>
<dbReference type="Gene3D" id="3.40.50.10770">
    <property type="entry name" value="Hypothetical protein VC1899 like domain (Restriction endonuclease-like)"/>
    <property type="match status" value="1"/>
</dbReference>
<proteinExistence type="predicted"/>